<gene>
    <name evidence="5" type="ORF">JK636_17590</name>
</gene>
<evidence type="ECO:0000256" key="3">
    <source>
        <dbReference type="ARBA" id="ARBA00022729"/>
    </source>
</evidence>
<feature type="chain" id="PRO_5046274308" evidence="4">
    <location>
        <begin position="27"/>
        <end position="406"/>
    </location>
</feature>
<dbReference type="PANTHER" id="PTHR30061">
    <property type="entry name" value="MALTOSE-BINDING PERIPLASMIC PROTEIN"/>
    <property type="match status" value="1"/>
</dbReference>
<protein>
    <submittedName>
        <fullName evidence="5">Sugar ABC transporter substrate-binding protein</fullName>
    </submittedName>
</protein>
<dbReference type="SUPFAM" id="SSF53850">
    <property type="entry name" value="Periplasmic binding protein-like II"/>
    <property type="match status" value="1"/>
</dbReference>
<dbReference type="Pfam" id="PF01547">
    <property type="entry name" value="SBP_bac_1"/>
    <property type="match status" value="1"/>
</dbReference>
<accession>A0ABS1TDT5</accession>
<dbReference type="RefSeq" id="WP_202750276.1">
    <property type="nucleotide sequence ID" value="NZ_JAESWC010000014.1"/>
</dbReference>
<feature type="signal peptide" evidence="4">
    <location>
        <begin position="1"/>
        <end position="26"/>
    </location>
</feature>
<evidence type="ECO:0000256" key="4">
    <source>
        <dbReference type="SAM" id="SignalP"/>
    </source>
</evidence>
<evidence type="ECO:0000313" key="5">
    <source>
        <dbReference type="EMBL" id="MBL4937532.1"/>
    </source>
</evidence>
<organism evidence="5 6">
    <name type="scientific">Clostridium rhizosphaerae</name>
    <dbReference type="NCBI Taxonomy" id="2803861"/>
    <lineage>
        <taxon>Bacteria</taxon>
        <taxon>Bacillati</taxon>
        <taxon>Bacillota</taxon>
        <taxon>Clostridia</taxon>
        <taxon>Eubacteriales</taxon>
        <taxon>Clostridiaceae</taxon>
        <taxon>Clostridium</taxon>
    </lineage>
</organism>
<keyword evidence="2" id="KW-0813">Transport</keyword>
<keyword evidence="6" id="KW-1185">Reference proteome</keyword>
<comment type="similarity">
    <text evidence="1">Belongs to the bacterial solute-binding protein 1 family.</text>
</comment>
<evidence type="ECO:0000256" key="1">
    <source>
        <dbReference type="ARBA" id="ARBA00008520"/>
    </source>
</evidence>
<dbReference type="EMBL" id="JAESWC010000014">
    <property type="protein sequence ID" value="MBL4937532.1"/>
    <property type="molecule type" value="Genomic_DNA"/>
</dbReference>
<keyword evidence="3 4" id="KW-0732">Signal</keyword>
<name>A0ABS1TDT5_9CLOT</name>
<evidence type="ECO:0000256" key="2">
    <source>
        <dbReference type="ARBA" id="ARBA00022448"/>
    </source>
</evidence>
<dbReference type="PROSITE" id="PS51257">
    <property type="entry name" value="PROKAR_LIPOPROTEIN"/>
    <property type="match status" value="1"/>
</dbReference>
<dbReference type="Proteomes" id="UP000632377">
    <property type="component" value="Unassembled WGS sequence"/>
</dbReference>
<proteinExistence type="inferred from homology"/>
<reference evidence="5 6" key="1">
    <citation type="submission" date="2021-01" db="EMBL/GenBank/DDBJ databases">
        <title>Genome public.</title>
        <authorList>
            <person name="Liu C."/>
            <person name="Sun Q."/>
        </authorList>
    </citation>
    <scope>NUCLEOTIDE SEQUENCE [LARGE SCALE GENOMIC DNA]</scope>
    <source>
        <strain evidence="5 6">YIM B02515</strain>
    </source>
</reference>
<dbReference type="InterPro" id="IPR006059">
    <property type="entry name" value="SBP"/>
</dbReference>
<dbReference type="PANTHER" id="PTHR30061:SF50">
    <property type="entry name" value="MALTOSE_MALTODEXTRIN-BINDING PERIPLASMIC PROTEIN"/>
    <property type="match status" value="1"/>
</dbReference>
<dbReference type="CDD" id="cd13585">
    <property type="entry name" value="PBP2_TMBP_like"/>
    <property type="match status" value="1"/>
</dbReference>
<sequence>MTRVKILSFITAALCASSILSGCSSAAVSKKSGVVTIKCFMQSLPTLQQTELLDLKDKFEKKHTSIKIEIEDGGNNYGNELNKKLQAGQAPDIFMMDSVSTSKLAASGKLLSFDELIDKKDLEDFNVNLLNQFRINGKLYGLPEAGQSLGLFYNKDMFNEAGAKPPTTWEELEASATKLTKGSIVGLSVEYNPMFFIPFMLQSGGKITEGNKPSFNSEACIKGLNFFNSLFTKKIAADGRALSRDYSVEAFIKKDAAMAIGFSGDASYVISSNPGFNWGVVTLPKGNTTGGFFQSTGVLVSNSTKYRKEAVEVAKFFSEGEVQRLVAESGIAIPSRKSMQQEYTKKYPQMEAFLTMLEKSEPLNYGDDLGKLFNALNDAGAKLQSGQMKDAKETLDYAVTLYNGAH</sequence>
<comment type="caution">
    <text evidence="5">The sequence shown here is derived from an EMBL/GenBank/DDBJ whole genome shotgun (WGS) entry which is preliminary data.</text>
</comment>
<evidence type="ECO:0000313" key="6">
    <source>
        <dbReference type="Proteomes" id="UP000632377"/>
    </source>
</evidence>
<dbReference type="Gene3D" id="3.40.190.10">
    <property type="entry name" value="Periplasmic binding protein-like II"/>
    <property type="match status" value="1"/>
</dbReference>